<name>A0A1I7NFL0_9HYPH</name>
<accession>A0A1I7NFL0</accession>
<keyword evidence="2" id="KW-1185">Reference proteome</keyword>
<evidence type="ECO:0000313" key="1">
    <source>
        <dbReference type="EMBL" id="SFV33452.1"/>
    </source>
</evidence>
<gene>
    <name evidence="1" type="ORF">SAMN04488557_1996</name>
</gene>
<proteinExistence type="predicted"/>
<reference evidence="2" key="1">
    <citation type="submission" date="2016-10" db="EMBL/GenBank/DDBJ databases">
        <authorList>
            <person name="Varghese N."/>
            <person name="Submissions S."/>
        </authorList>
    </citation>
    <scope>NUCLEOTIDE SEQUENCE [LARGE SCALE GENOMIC DNA]</scope>
    <source>
        <strain evidence="2">DSM 1565</strain>
    </source>
</reference>
<protein>
    <submittedName>
        <fullName evidence="1">Uncharacterized protein</fullName>
    </submittedName>
</protein>
<evidence type="ECO:0000313" key="2">
    <source>
        <dbReference type="Proteomes" id="UP000199423"/>
    </source>
</evidence>
<dbReference type="Proteomes" id="UP000199423">
    <property type="component" value="Unassembled WGS sequence"/>
</dbReference>
<dbReference type="AlphaFoldDB" id="A0A1I7NFL0"/>
<sequence>MRIKACSLCAQVVLSRHVISGILVHVRALLIVNRRYIADHENQSSVYLARFR</sequence>
<dbReference type="STRING" id="51670.SAMN04488557_1996"/>
<organism evidence="1 2">
    <name type="scientific">Hyphomicrobium facile</name>
    <dbReference type="NCBI Taxonomy" id="51670"/>
    <lineage>
        <taxon>Bacteria</taxon>
        <taxon>Pseudomonadati</taxon>
        <taxon>Pseudomonadota</taxon>
        <taxon>Alphaproteobacteria</taxon>
        <taxon>Hyphomicrobiales</taxon>
        <taxon>Hyphomicrobiaceae</taxon>
        <taxon>Hyphomicrobium</taxon>
    </lineage>
</organism>
<dbReference type="EMBL" id="FPCH01000002">
    <property type="protein sequence ID" value="SFV33452.1"/>
    <property type="molecule type" value="Genomic_DNA"/>
</dbReference>